<dbReference type="Pfam" id="PF23437">
    <property type="entry name" value="DUF7122"/>
    <property type="match status" value="1"/>
</dbReference>
<comment type="caution">
    <text evidence="3">The sequence shown here is derived from an EMBL/GenBank/DDBJ whole genome shotgun (WGS) entry which is preliminary data.</text>
</comment>
<protein>
    <recommendedName>
        <fullName evidence="2">DUF7122 domain-containing protein</fullName>
    </recommendedName>
</protein>
<dbReference type="AlphaFoldDB" id="A0AAV3T5Z9"/>
<proteinExistence type="predicted"/>
<dbReference type="EMBL" id="BAAADV010000001">
    <property type="protein sequence ID" value="GAA0662136.1"/>
    <property type="molecule type" value="Genomic_DNA"/>
</dbReference>
<gene>
    <name evidence="3" type="ORF">GCM10009020_03180</name>
</gene>
<name>A0AAV3T5Z9_9EURY</name>
<feature type="domain" description="DUF7122" evidence="2">
    <location>
        <begin position="21"/>
        <end position="94"/>
    </location>
</feature>
<evidence type="ECO:0000259" key="2">
    <source>
        <dbReference type="Pfam" id="PF23437"/>
    </source>
</evidence>
<feature type="compositionally biased region" description="Acidic residues" evidence="1">
    <location>
        <begin position="1"/>
        <end position="12"/>
    </location>
</feature>
<dbReference type="Proteomes" id="UP001500420">
    <property type="component" value="Unassembled WGS sequence"/>
</dbReference>
<dbReference type="InterPro" id="IPR055546">
    <property type="entry name" value="DUF7122"/>
</dbReference>
<accession>A0AAV3T5Z9</accession>
<sequence length="186" mass="20546">MSGEETASDADDAAASGGDLRQNVGRRFARLPDTAAEREVEGRATREEVLDWWETRFGVEPTVFDEYTFWEKGAGKIWALAGDVVSPIEVEAIGMKVLRTRQEHWKPTTDAVQRFGRDATKNVIELDAEDARAFAAGEDLEPDWDGDWGYLIGAHEIAGGVEPIGVGLFTHGTLRSMVPKGRQRDL</sequence>
<dbReference type="RefSeq" id="WP_343772069.1">
    <property type="nucleotide sequence ID" value="NZ_BAAADV010000001.1"/>
</dbReference>
<dbReference type="Gene3D" id="3.10.450.720">
    <property type="match status" value="1"/>
</dbReference>
<reference evidence="3 4" key="1">
    <citation type="journal article" date="2019" name="Int. J. Syst. Evol. Microbiol.">
        <title>The Global Catalogue of Microorganisms (GCM) 10K type strain sequencing project: providing services to taxonomists for standard genome sequencing and annotation.</title>
        <authorList>
            <consortium name="The Broad Institute Genomics Platform"/>
            <consortium name="The Broad Institute Genome Sequencing Center for Infectious Disease"/>
            <person name="Wu L."/>
            <person name="Ma J."/>
        </authorList>
    </citation>
    <scope>NUCLEOTIDE SEQUENCE [LARGE SCALE GENOMIC DNA]</scope>
    <source>
        <strain evidence="3 4">JCM 16328</strain>
    </source>
</reference>
<evidence type="ECO:0000256" key="1">
    <source>
        <dbReference type="SAM" id="MobiDB-lite"/>
    </source>
</evidence>
<evidence type="ECO:0000313" key="4">
    <source>
        <dbReference type="Proteomes" id="UP001500420"/>
    </source>
</evidence>
<feature type="region of interest" description="Disordered" evidence="1">
    <location>
        <begin position="1"/>
        <end position="32"/>
    </location>
</feature>
<organism evidence="3 4">
    <name type="scientific">Natronoarchaeum mannanilyticum</name>
    <dbReference type="NCBI Taxonomy" id="926360"/>
    <lineage>
        <taxon>Archaea</taxon>
        <taxon>Methanobacteriati</taxon>
        <taxon>Methanobacteriota</taxon>
        <taxon>Stenosarchaea group</taxon>
        <taxon>Halobacteria</taxon>
        <taxon>Halobacteriales</taxon>
        <taxon>Natronoarchaeaceae</taxon>
    </lineage>
</organism>
<evidence type="ECO:0000313" key="3">
    <source>
        <dbReference type="EMBL" id="GAA0662136.1"/>
    </source>
</evidence>
<keyword evidence="4" id="KW-1185">Reference proteome</keyword>